<keyword evidence="2 7" id="KW-0812">Transmembrane</keyword>
<evidence type="ECO:0000256" key="2">
    <source>
        <dbReference type="ARBA" id="ARBA00022692"/>
    </source>
</evidence>
<keyword evidence="6 7" id="KW-0472">Membrane</keyword>
<dbReference type="InterPro" id="IPR017871">
    <property type="entry name" value="ABC_transporter-like_CS"/>
</dbReference>
<dbReference type="PANTHER" id="PTHR43394:SF1">
    <property type="entry name" value="ATP-BINDING CASSETTE SUB-FAMILY B MEMBER 10, MITOCHONDRIAL"/>
    <property type="match status" value="1"/>
</dbReference>
<feature type="transmembrane region" description="Helical" evidence="7">
    <location>
        <begin position="133"/>
        <end position="150"/>
    </location>
</feature>
<evidence type="ECO:0000256" key="1">
    <source>
        <dbReference type="ARBA" id="ARBA00004651"/>
    </source>
</evidence>
<keyword evidence="4 10" id="KW-0067">ATP-binding</keyword>
<dbReference type="Gene3D" id="1.20.1560.10">
    <property type="entry name" value="ABC transporter type 1, transmembrane domain"/>
    <property type="match status" value="1"/>
</dbReference>
<dbReference type="SMART" id="SM00382">
    <property type="entry name" value="AAA"/>
    <property type="match status" value="1"/>
</dbReference>
<dbReference type="InterPro" id="IPR011527">
    <property type="entry name" value="ABC1_TM_dom"/>
</dbReference>
<dbReference type="PROSITE" id="PS50893">
    <property type="entry name" value="ABC_TRANSPORTER_2"/>
    <property type="match status" value="1"/>
</dbReference>
<evidence type="ECO:0000259" key="9">
    <source>
        <dbReference type="PROSITE" id="PS50929"/>
    </source>
</evidence>
<dbReference type="InterPro" id="IPR036640">
    <property type="entry name" value="ABC1_TM_sf"/>
</dbReference>
<feature type="domain" description="ABC transmembrane type-1" evidence="9">
    <location>
        <begin position="16"/>
        <end position="298"/>
    </location>
</feature>
<organism evidence="10 11">
    <name type="scientific">Metabacillus niabensis</name>
    <dbReference type="NCBI Taxonomy" id="324854"/>
    <lineage>
        <taxon>Bacteria</taxon>
        <taxon>Bacillati</taxon>
        <taxon>Bacillota</taxon>
        <taxon>Bacilli</taxon>
        <taxon>Bacillales</taxon>
        <taxon>Bacillaceae</taxon>
        <taxon>Metabacillus</taxon>
    </lineage>
</organism>
<name>A0ABT9Z2I7_9BACI</name>
<comment type="caution">
    <text evidence="10">The sequence shown here is derived from an EMBL/GenBank/DDBJ whole genome shotgun (WGS) entry which is preliminary data.</text>
</comment>
<comment type="subcellular location">
    <subcellularLocation>
        <location evidence="1">Cell membrane</location>
        <topology evidence="1">Multi-pass membrane protein</topology>
    </subcellularLocation>
</comment>
<dbReference type="InterPro" id="IPR039421">
    <property type="entry name" value="Type_1_exporter"/>
</dbReference>
<dbReference type="GO" id="GO:0005524">
    <property type="term" value="F:ATP binding"/>
    <property type="evidence" value="ECO:0007669"/>
    <property type="project" value="UniProtKB-KW"/>
</dbReference>
<dbReference type="CDD" id="cd18548">
    <property type="entry name" value="ABC_6TM_Tm287_like"/>
    <property type="match status" value="1"/>
</dbReference>
<dbReference type="Proteomes" id="UP001232245">
    <property type="component" value="Unassembled WGS sequence"/>
</dbReference>
<evidence type="ECO:0000313" key="11">
    <source>
        <dbReference type="Proteomes" id="UP001232245"/>
    </source>
</evidence>
<keyword evidence="3" id="KW-0547">Nucleotide-binding</keyword>
<evidence type="ECO:0000256" key="5">
    <source>
        <dbReference type="ARBA" id="ARBA00022989"/>
    </source>
</evidence>
<dbReference type="Pfam" id="PF00664">
    <property type="entry name" value="ABC_membrane"/>
    <property type="match status" value="1"/>
</dbReference>
<evidence type="ECO:0000256" key="3">
    <source>
        <dbReference type="ARBA" id="ARBA00022741"/>
    </source>
</evidence>
<dbReference type="SUPFAM" id="SSF90123">
    <property type="entry name" value="ABC transporter transmembrane region"/>
    <property type="match status" value="1"/>
</dbReference>
<reference evidence="10 11" key="1">
    <citation type="submission" date="2023-07" db="EMBL/GenBank/DDBJ databases">
        <title>Genomic Encyclopedia of Type Strains, Phase IV (KMG-IV): sequencing the most valuable type-strain genomes for metagenomic binning, comparative biology and taxonomic classification.</title>
        <authorList>
            <person name="Goeker M."/>
        </authorList>
    </citation>
    <scope>NUCLEOTIDE SEQUENCE [LARGE SCALE GENOMIC DNA]</scope>
    <source>
        <strain evidence="10 11">DSM 17723</strain>
    </source>
</reference>
<sequence length="576" mass="64258">MVKIRSFLHPYRMPMAIALSLMLIELAVELIHPLLMAKIIDEGIVNKDLHVVLLWGGVMLGISLLAFASGIINSFYASHVSQSFGFDIRKQLFEKVQRFSFEQLSRFPTSSLITRMTNDITQLQNTLFMGLRIMLRAPLLVIGAVIMSFIVNPLLASVFVFVIPMIILTLIWIMRKGSALFNKVQAKLDFVNGVLRENLVGMRLIKAYVRRDHEIKRFTKATDELRDKTITTLRLIETSMPVLLFVMNIAILVILWFGHAQVVNGNIQVGEVVALVNYGLRVTSALSMFSFIVMFLSRSRASAARISEVLHIEEKYEAAENKCKITDGKVSFEHVSFTYPGTKEVVLKDISFTAPAGSTIAIMGGTGSGKSSLFQLLPRLYDVNDGDIFIDGIAIAEMDSKSLRRQIGYVPQEAILFTGTVKENISWGKEDASLAEIIEATKAAQIHETIEKLPHQYETKIGQKGVNLSGGQKQRLSVARALVRKPKLLLLDDSTSALDVKTERKLLEALRNYSCTTLLITQKVSTAQQADKILLLDDGILIAEGTHEQLLKTSPLYGKICQSQMMEEVRHVKATN</sequence>
<evidence type="ECO:0000313" key="10">
    <source>
        <dbReference type="EMBL" id="MDQ0226466.1"/>
    </source>
</evidence>
<evidence type="ECO:0000256" key="4">
    <source>
        <dbReference type="ARBA" id="ARBA00022840"/>
    </source>
</evidence>
<dbReference type="Pfam" id="PF00005">
    <property type="entry name" value="ABC_tran"/>
    <property type="match status" value="1"/>
</dbReference>
<dbReference type="InterPro" id="IPR027417">
    <property type="entry name" value="P-loop_NTPase"/>
</dbReference>
<dbReference type="RefSeq" id="WP_174879546.1">
    <property type="nucleotide sequence ID" value="NZ_CADEPK010000030.1"/>
</dbReference>
<feature type="transmembrane region" description="Helical" evidence="7">
    <location>
        <begin position="51"/>
        <end position="76"/>
    </location>
</feature>
<feature type="transmembrane region" description="Helical" evidence="7">
    <location>
        <begin position="156"/>
        <end position="174"/>
    </location>
</feature>
<dbReference type="PROSITE" id="PS50929">
    <property type="entry name" value="ABC_TM1F"/>
    <property type="match status" value="1"/>
</dbReference>
<evidence type="ECO:0000256" key="7">
    <source>
        <dbReference type="SAM" id="Phobius"/>
    </source>
</evidence>
<evidence type="ECO:0000256" key="6">
    <source>
        <dbReference type="ARBA" id="ARBA00023136"/>
    </source>
</evidence>
<dbReference type="EMBL" id="JAUSTZ010000005">
    <property type="protein sequence ID" value="MDQ0226466.1"/>
    <property type="molecule type" value="Genomic_DNA"/>
</dbReference>
<feature type="transmembrane region" description="Helical" evidence="7">
    <location>
        <begin position="278"/>
        <end position="296"/>
    </location>
</feature>
<evidence type="ECO:0000259" key="8">
    <source>
        <dbReference type="PROSITE" id="PS50893"/>
    </source>
</evidence>
<dbReference type="InterPro" id="IPR003439">
    <property type="entry name" value="ABC_transporter-like_ATP-bd"/>
</dbReference>
<keyword evidence="11" id="KW-1185">Reference proteome</keyword>
<feature type="domain" description="ABC transporter" evidence="8">
    <location>
        <begin position="330"/>
        <end position="563"/>
    </location>
</feature>
<dbReference type="PROSITE" id="PS00211">
    <property type="entry name" value="ABC_TRANSPORTER_1"/>
    <property type="match status" value="1"/>
</dbReference>
<feature type="transmembrane region" description="Helical" evidence="7">
    <location>
        <begin position="235"/>
        <end position="258"/>
    </location>
</feature>
<accession>A0ABT9Z2I7</accession>
<gene>
    <name evidence="10" type="ORF">J2S02_002811</name>
</gene>
<dbReference type="Gene3D" id="3.40.50.300">
    <property type="entry name" value="P-loop containing nucleotide triphosphate hydrolases"/>
    <property type="match status" value="1"/>
</dbReference>
<dbReference type="PANTHER" id="PTHR43394">
    <property type="entry name" value="ATP-DEPENDENT PERMEASE MDL1, MITOCHONDRIAL"/>
    <property type="match status" value="1"/>
</dbReference>
<dbReference type="InterPro" id="IPR003593">
    <property type="entry name" value="AAA+_ATPase"/>
</dbReference>
<keyword evidence="5 7" id="KW-1133">Transmembrane helix</keyword>
<proteinExistence type="predicted"/>
<dbReference type="SUPFAM" id="SSF52540">
    <property type="entry name" value="P-loop containing nucleoside triphosphate hydrolases"/>
    <property type="match status" value="1"/>
</dbReference>
<protein>
    <submittedName>
        <fullName evidence="10">ATP-binding cassette subfamily B protein</fullName>
    </submittedName>
</protein>